<reference evidence="1" key="1">
    <citation type="journal article" date="2022" name="bioRxiv">
        <title>Population genetic analysis of Ophidiomyces ophidiicola, the causative agent of snake fungal disease, indicates recent introductions to the USA.</title>
        <authorList>
            <person name="Ladner J.T."/>
            <person name="Palmer J.M."/>
            <person name="Ettinger C.L."/>
            <person name="Stajich J.E."/>
            <person name="Farrell T.M."/>
            <person name="Glorioso B.M."/>
            <person name="Lawson B."/>
            <person name="Price S.J."/>
            <person name="Stengle A.G."/>
            <person name="Grear D.A."/>
            <person name="Lorch J.M."/>
        </authorList>
    </citation>
    <scope>NUCLEOTIDE SEQUENCE</scope>
    <source>
        <strain evidence="1">NWHC 24266-5</strain>
    </source>
</reference>
<proteinExistence type="predicted"/>
<name>A0ACB8UTD2_9EURO</name>
<dbReference type="EMBL" id="JALBCA010000076">
    <property type="protein sequence ID" value="KAI2384228.1"/>
    <property type="molecule type" value="Genomic_DNA"/>
</dbReference>
<comment type="caution">
    <text evidence="1">The sequence shown here is derived from an EMBL/GenBank/DDBJ whole genome shotgun (WGS) entry which is preliminary data.</text>
</comment>
<protein>
    <submittedName>
        <fullName evidence="1">Uncharacterized protein</fullName>
    </submittedName>
</protein>
<organism evidence="1">
    <name type="scientific">Ophidiomyces ophidiicola</name>
    <dbReference type="NCBI Taxonomy" id="1387563"/>
    <lineage>
        <taxon>Eukaryota</taxon>
        <taxon>Fungi</taxon>
        <taxon>Dikarya</taxon>
        <taxon>Ascomycota</taxon>
        <taxon>Pezizomycotina</taxon>
        <taxon>Eurotiomycetes</taxon>
        <taxon>Eurotiomycetidae</taxon>
        <taxon>Onygenales</taxon>
        <taxon>Onygenaceae</taxon>
        <taxon>Ophidiomyces</taxon>
    </lineage>
</organism>
<accession>A0ACB8UTD2</accession>
<gene>
    <name evidence="1" type="ORF">LOY88_004754</name>
</gene>
<sequence>MKSPGRRTATAALPLDSPRETDLALQCLTRPRRVWNSDARCCGGRLRRRRMDRTTTRSPSSSLSPSSLLLRRRCPAPLLALLQTVAVLLLLLAPVHAASVPFHNCLPESIVRSQPVRLQFIPLYVSATLAASPQRRTLNVTVYGNVTGLTTREDYPLPDDPRWSNPNVTTGKILNVEPSTNVFTTFFARLDVLSFTVYKANSRPFCETVVQGQCPMGPVFHANASDISRLRAFSFSHDLFSSYSFASILPTFQVNSGDQAGTPIACVAADIVPDLGRSLTNVLTYIPLVVLIIVGFATISAAIFSPWGTSDIFRWTSNYGRDEDLLRLVTPGFGDCLQYIQFIILTSSLTLDYPGFFQPATSKVGWSALMFNESLVSHGTGVQSLQDGLYTVNGTYGLDRMRQYVGMTAPKDVWAGMVVWLLSIIAGVTLLTQLVFSFQWIHRKIAHEPEEDLRSKNLPFTLGNVIRIVFNYFLLPIVSLSMFQFVKASSSPILTVALATLLLVFLVLFAGWLLILIAKTRPRSYLFDDLPTVLLYGPLYNTFSDSAAPFAWISVLLTFIRGIAIGAVQPSGIAQIVLLAICEVTLVLTIAAFRPFEYPTSMNSYYTVLSIIRFLTIILCVAFVPSLEVSASSRGWIGYIILVMHGVVLLFGFFLNAIQTLIEVAARLLGAGGEGGVEGGAARGGLSKVFGMRQLSRRTSRRRHVPRHSINSEAAMLGSDMERPSTQLDGDRARSFSGSSAILLGRPGAGSRMSTGLESNSAYGVANSRGDGSVPYTPTTPATAGAFPGAGRHSGTGSPRTGLVKLKHAETADHFYRPPRQRRATLDGMSPSSQRHTSWGNWSKRDSNQTVGGDEIDVVDGPSVSGRGTPAPAYLGVSKDDPDGEEDPRQPRTDYAVREADFFYRVRGPALSKAPARKLKTGPADPTGPVSSATGWLRGLFRGKTKEQGRGFEVVRSARAPVPGVMLPEEPDVFPEPYRDDPEPAGSKARDAEADAGAGQGSEAETEHKNTTNVAPEAPSLPPIVATDAIELPSRVGTKREPPELQGLRIRPPTIPRRSSKRNSSTDIDRSTDNAAKDTGPHPDSSAESEVETPKAKTKLLQDPGRLPFASKSSSTPSDQISSTSTASSIHHPLDDNPATPRPAHRSRRSGPERYLSKRADRPSSLGYVQQHRASDHIYNANSANSPFSESTAEIVREP</sequence>
<evidence type="ECO:0000313" key="1">
    <source>
        <dbReference type="EMBL" id="KAI2384228.1"/>
    </source>
</evidence>